<evidence type="ECO:0000313" key="2">
    <source>
        <dbReference type="EMBL" id="GAF92740.1"/>
    </source>
</evidence>
<evidence type="ECO:0008006" key="3">
    <source>
        <dbReference type="Google" id="ProtNLM"/>
    </source>
</evidence>
<feature type="transmembrane region" description="Helical" evidence="1">
    <location>
        <begin position="170"/>
        <end position="188"/>
    </location>
</feature>
<feature type="transmembrane region" description="Helical" evidence="1">
    <location>
        <begin position="26"/>
        <end position="50"/>
    </location>
</feature>
<name>X0UW94_9ZZZZ</name>
<dbReference type="EMBL" id="BARS01016967">
    <property type="protein sequence ID" value="GAF92740.1"/>
    <property type="molecule type" value="Genomic_DNA"/>
</dbReference>
<reference evidence="2" key="1">
    <citation type="journal article" date="2014" name="Front. Microbiol.">
        <title>High frequency of phylogenetically diverse reductive dehalogenase-homologous genes in deep subseafloor sedimentary metagenomes.</title>
        <authorList>
            <person name="Kawai M."/>
            <person name="Futagami T."/>
            <person name="Toyoda A."/>
            <person name="Takaki Y."/>
            <person name="Nishi S."/>
            <person name="Hori S."/>
            <person name="Arai W."/>
            <person name="Tsubouchi T."/>
            <person name="Morono Y."/>
            <person name="Uchiyama I."/>
            <person name="Ito T."/>
            <person name="Fujiyama A."/>
            <person name="Inagaki F."/>
            <person name="Takami H."/>
        </authorList>
    </citation>
    <scope>NUCLEOTIDE SEQUENCE</scope>
    <source>
        <strain evidence="2">Expedition CK06-06</strain>
    </source>
</reference>
<keyword evidence="1" id="KW-0812">Transmembrane</keyword>
<dbReference type="Pfam" id="PF12679">
    <property type="entry name" value="ABC2_membrane_2"/>
    <property type="match status" value="1"/>
</dbReference>
<keyword evidence="1" id="KW-1133">Transmembrane helix</keyword>
<evidence type="ECO:0000256" key="1">
    <source>
        <dbReference type="SAM" id="Phobius"/>
    </source>
</evidence>
<gene>
    <name evidence="2" type="ORF">S01H1_27816</name>
</gene>
<comment type="caution">
    <text evidence="2">The sequence shown here is derived from an EMBL/GenBank/DDBJ whole genome shotgun (WGS) entry which is preliminary data.</text>
</comment>
<dbReference type="GO" id="GO:0140359">
    <property type="term" value="F:ABC-type transporter activity"/>
    <property type="evidence" value="ECO:0007669"/>
    <property type="project" value="InterPro"/>
</dbReference>
<proteinExistence type="predicted"/>
<protein>
    <recommendedName>
        <fullName evidence="3">ABC-2 type transporter domain-containing protein</fullName>
    </recommendedName>
</protein>
<keyword evidence="1" id="KW-0472">Membrane</keyword>
<feature type="transmembrane region" description="Helical" evidence="1">
    <location>
        <begin position="86"/>
        <end position="106"/>
    </location>
</feature>
<accession>X0UW94</accession>
<dbReference type="AlphaFoldDB" id="X0UW94"/>
<sequence>GEISSGTIQTLASKPIRRWEIVMGKWLGFAGMLTLYLLLMGGGVMVIVFLRTGYTAPHPLRALELIWLNALVLLSFSILGGTTLSILANGVLVFGLYGIAFLGGWIEQIGSFLPNQAASHTAVNIGIITSLIMPSEALWKRAAHELQSPLVAALGFSPFSSAYYPSLLMVAYAVLYTVIALTLAVLLFNQRDL</sequence>
<feature type="non-terminal residue" evidence="2">
    <location>
        <position position="1"/>
    </location>
</feature>
<feature type="transmembrane region" description="Helical" evidence="1">
    <location>
        <begin position="62"/>
        <end position="79"/>
    </location>
</feature>
<organism evidence="2">
    <name type="scientific">marine sediment metagenome</name>
    <dbReference type="NCBI Taxonomy" id="412755"/>
    <lineage>
        <taxon>unclassified sequences</taxon>
        <taxon>metagenomes</taxon>
        <taxon>ecological metagenomes</taxon>
    </lineage>
</organism>
<dbReference type="GO" id="GO:0005886">
    <property type="term" value="C:plasma membrane"/>
    <property type="evidence" value="ECO:0007669"/>
    <property type="project" value="UniProtKB-SubCell"/>
</dbReference>